<name>A0A5B8IX45_9RHOB</name>
<dbReference type="Gene3D" id="1.20.1330.10">
    <property type="entry name" value="f41 fragment of flagellin, N-terminal domain"/>
    <property type="match status" value="1"/>
</dbReference>
<keyword evidence="6" id="KW-0966">Cell projection</keyword>
<dbReference type="GO" id="GO:0009288">
    <property type="term" value="C:bacterial-type flagellum"/>
    <property type="evidence" value="ECO:0007669"/>
    <property type="project" value="UniProtKB-SubCell"/>
</dbReference>
<evidence type="ECO:0000259" key="4">
    <source>
        <dbReference type="Pfam" id="PF00669"/>
    </source>
</evidence>
<comment type="similarity">
    <text evidence="1 3">Belongs to the bacterial flagellin family.</text>
</comment>
<evidence type="ECO:0000313" key="7">
    <source>
        <dbReference type="Proteomes" id="UP000318483"/>
    </source>
</evidence>
<keyword evidence="2 3" id="KW-0975">Bacterial flagellum</keyword>
<dbReference type="PANTHER" id="PTHR42792">
    <property type="entry name" value="FLAGELLIN"/>
    <property type="match status" value="1"/>
</dbReference>
<dbReference type="RefSeq" id="WP_146365583.1">
    <property type="nucleotide sequence ID" value="NZ_CP042261.1"/>
</dbReference>
<organism evidence="6 7">
    <name type="scientific">Qingshengfaniella alkalisoli</name>
    <dbReference type="NCBI Taxonomy" id="2599296"/>
    <lineage>
        <taxon>Bacteria</taxon>
        <taxon>Pseudomonadati</taxon>
        <taxon>Pseudomonadota</taxon>
        <taxon>Alphaproteobacteria</taxon>
        <taxon>Rhodobacterales</taxon>
        <taxon>Paracoccaceae</taxon>
        <taxon>Qingshengfaniella</taxon>
    </lineage>
</organism>
<keyword evidence="7" id="KW-1185">Reference proteome</keyword>
<dbReference type="InterPro" id="IPR046358">
    <property type="entry name" value="Flagellin_C"/>
</dbReference>
<feature type="domain" description="Flagellin N-terminal" evidence="4">
    <location>
        <begin position="4"/>
        <end position="137"/>
    </location>
</feature>
<comment type="function">
    <text evidence="3">Flagellin is the subunit protein which polymerizes to form the filaments of bacterial flagella.</text>
</comment>
<evidence type="ECO:0000256" key="3">
    <source>
        <dbReference type="RuleBase" id="RU362073"/>
    </source>
</evidence>
<dbReference type="PROSITE" id="PS00018">
    <property type="entry name" value="EF_HAND_1"/>
    <property type="match status" value="1"/>
</dbReference>
<dbReference type="GO" id="GO:0005198">
    <property type="term" value="F:structural molecule activity"/>
    <property type="evidence" value="ECO:0007669"/>
    <property type="project" value="UniProtKB-UniRule"/>
</dbReference>
<dbReference type="GO" id="GO:0005576">
    <property type="term" value="C:extracellular region"/>
    <property type="evidence" value="ECO:0007669"/>
    <property type="project" value="UniProtKB-SubCell"/>
</dbReference>
<evidence type="ECO:0000256" key="1">
    <source>
        <dbReference type="ARBA" id="ARBA00005709"/>
    </source>
</evidence>
<evidence type="ECO:0000256" key="2">
    <source>
        <dbReference type="ARBA" id="ARBA00023143"/>
    </source>
</evidence>
<accession>A0A5B8IX45</accession>
<sequence>MSSILTNTSAMVALQTLKGINSGLETTQNEIATGKTVATAKDNASIWAISKVMEADVSGLSTISDNLSLAESAVAVASTASESVQDLLAGIKDKIIAAQSDIAGRDELQTDITRLREQIATVVEGAQYNGVNFVNGSTETTNVNGARGLDFLSSLDRNSSGQVNVNEIGVDAQNLTTNEGVGFAAIASGTVAAAGSTATFTVGFMNEDGTAGATEAGFTSDPNAVTGTNLAAGDVLRLTIDDNEVTYTVAAGDTAAEVTAGLNDALSGTGLTDYNVALTGADIEIANNGIAAADIGVDVERNRGSLADLSDMDVTTQEGAEQALADIEGMIQASIDAATSFGSTQNRIEIQNNFISKLSDSLKAGIGAMVDADMEEASARLQALQVQQQLGVQSLSIANQAPQTILSLFR</sequence>
<dbReference type="InterPro" id="IPR001492">
    <property type="entry name" value="Flagellin"/>
</dbReference>
<protein>
    <recommendedName>
        <fullName evidence="3">Flagellin</fullName>
    </recommendedName>
</protein>
<dbReference type="Pfam" id="PF00700">
    <property type="entry name" value="Flagellin_C"/>
    <property type="match status" value="1"/>
</dbReference>
<keyword evidence="3" id="KW-0964">Secreted</keyword>
<keyword evidence="6" id="KW-0969">Cilium</keyword>
<dbReference type="AlphaFoldDB" id="A0A5B8IX45"/>
<dbReference type="Pfam" id="PF00669">
    <property type="entry name" value="Flagellin_N"/>
    <property type="match status" value="1"/>
</dbReference>
<dbReference type="SUPFAM" id="SSF64518">
    <property type="entry name" value="Phase 1 flagellin"/>
    <property type="match status" value="1"/>
</dbReference>
<dbReference type="KEGG" id="lit:FPZ52_11370"/>
<dbReference type="InterPro" id="IPR001029">
    <property type="entry name" value="Flagellin_N"/>
</dbReference>
<comment type="subcellular location">
    <subcellularLocation>
        <location evidence="3">Secreted</location>
    </subcellularLocation>
    <subcellularLocation>
        <location evidence="3">Bacterial flagellum</location>
    </subcellularLocation>
</comment>
<feature type="domain" description="Flagellin C-terminal" evidence="5">
    <location>
        <begin position="327"/>
        <end position="409"/>
    </location>
</feature>
<evidence type="ECO:0000259" key="5">
    <source>
        <dbReference type="Pfam" id="PF00700"/>
    </source>
</evidence>
<dbReference type="Proteomes" id="UP000318483">
    <property type="component" value="Chromosome"/>
</dbReference>
<dbReference type="EMBL" id="CP042261">
    <property type="protein sequence ID" value="QDY70163.1"/>
    <property type="molecule type" value="Genomic_DNA"/>
</dbReference>
<keyword evidence="6" id="KW-0282">Flagellum</keyword>
<dbReference type="InterPro" id="IPR018247">
    <property type="entry name" value="EF_Hand_1_Ca_BS"/>
</dbReference>
<proteinExistence type="inferred from homology"/>
<reference evidence="6 7" key="1">
    <citation type="submission" date="2019-07" db="EMBL/GenBank/DDBJ databases">
        <title>Litoreibacter alkalisoli sp. nov., isolated from saline-alkaline soil.</title>
        <authorList>
            <person name="Wang S."/>
            <person name="Xu L."/>
            <person name="Xing Y.-T."/>
            <person name="Sun J.-Q."/>
        </authorList>
    </citation>
    <scope>NUCLEOTIDE SEQUENCE [LARGE SCALE GENOMIC DNA]</scope>
    <source>
        <strain evidence="6 7">LN3S51</strain>
    </source>
</reference>
<gene>
    <name evidence="6" type="ORF">FPZ52_11370</name>
</gene>
<dbReference type="OrthoDB" id="8328560at2"/>
<evidence type="ECO:0000313" key="6">
    <source>
        <dbReference type="EMBL" id="QDY70163.1"/>
    </source>
</evidence>
<dbReference type="PANTHER" id="PTHR42792:SF2">
    <property type="entry name" value="FLAGELLIN"/>
    <property type="match status" value="1"/>
</dbReference>